<accession>A0AAV5A8G5</accession>
<evidence type="ECO:0000256" key="6">
    <source>
        <dbReference type="ARBA" id="ARBA00022806"/>
    </source>
</evidence>
<keyword evidence="4 13" id="KW-0227">DNA damage</keyword>
<keyword evidence="6 13" id="KW-0347">Helicase</keyword>
<keyword evidence="10 13" id="KW-0804">Transcription</keyword>
<comment type="function">
    <text evidence="13">DNA helicase participates in several chromatin remodeling complexes, including the SWR1 and the INO80 complexes.</text>
</comment>
<evidence type="ECO:0000256" key="12">
    <source>
        <dbReference type="ARBA" id="ARBA00023242"/>
    </source>
</evidence>
<dbReference type="GO" id="GO:0003678">
    <property type="term" value="F:DNA helicase activity"/>
    <property type="evidence" value="ECO:0007669"/>
    <property type="project" value="UniProtKB-EC"/>
</dbReference>
<dbReference type="Gene3D" id="2.40.50.360">
    <property type="entry name" value="RuvB-like helicase, domain II"/>
    <property type="match status" value="1"/>
</dbReference>
<evidence type="ECO:0000256" key="2">
    <source>
        <dbReference type="ARBA" id="ARBA00007519"/>
    </source>
</evidence>
<evidence type="ECO:0000256" key="11">
    <source>
        <dbReference type="ARBA" id="ARBA00023204"/>
    </source>
</evidence>
<dbReference type="SUPFAM" id="SSF50249">
    <property type="entry name" value="Nucleic acid-binding proteins"/>
    <property type="match status" value="1"/>
</dbReference>
<reference evidence="15" key="1">
    <citation type="submission" date="2021-10" db="EMBL/GenBank/DDBJ databases">
        <title>De novo Genome Assembly of Clathrus columnatus (Basidiomycota, Fungi) Using Illumina and Nanopore Sequence Data.</title>
        <authorList>
            <person name="Ogiso-Tanaka E."/>
            <person name="Itagaki H."/>
            <person name="Hosoya T."/>
            <person name="Hosaka K."/>
        </authorList>
    </citation>
    <scope>NUCLEOTIDE SEQUENCE</scope>
    <source>
        <strain evidence="15">MO-923</strain>
    </source>
</reference>
<dbReference type="InterPro" id="IPR012340">
    <property type="entry name" value="NA-bd_OB-fold"/>
</dbReference>
<comment type="catalytic activity">
    <reaction evidence="13">
        <text>ATP + H2O = ADP + phosphate + H(+)</text>
        <dbReference type="Rhea" id="RHEA:13065"/>
        <dbReference type="ChEBI" id="CHEBI:15377"/>
        <dbReference type="ChEBI" id="CHEBI:15378"/>
        <dbReference type="ChEBI" id="CHEBI:30616"/>
        <dbReference type="ChEBI" id="CHEBI:43474"/>
        <dbReference type="ChEBI" id="CHEBI:456216"/>
        <dbReference type="EC" id="3.6.4.12"/>
    </reaction>
</comment>
<evidence type="ECO:0000256" key="1">
    <source>
        <dbReference type="ARBA" id="ARBA00004123"/>
    </source>
</evidence>
<dbReference type="GO" id="GO:0016787">
    <property type="term" value="F:hydrolase activity"/>
    <property type="evidence" value="ECO:0007669"/>
    <property type="project" value="UniProtKB-KW"/>
</dbReference>
<keyword evidence="13" id="KW-0156">Chromatin regulator</keyword>
<comment type="caution">
    <text evidence="15">The sequence shown here is derived from an EMBL/GenBank/DDBJ whole genome shotgun (WGS) entry which is preliminary data.</text>
</comment>
<dbReference type="GO" id="GO:0032991">
    <property type="term" value="C:protein-containing complex"/>
    <property type="evidence" value="ECO:0007669"/>
    <property type="project" value="UniProtKB-ARBA"/>
</dbReference>
<comment type="similarity">
    <text evidence="2 13">Belongs to the RuvB family.</text>
</comment>
<dbReference type="PANTHER" id="PTHR11093">
    <property type="entry name" value="RUVB-RELATED REPTIN AND PONTIN"/>
    <property type="match status" value="1"/>
</dbReference>
<evidence type="ECO:0000256" key="9">
    <source>
        <dbReference type="ARBA" id="ARBA00023159"/>
    </source>
</evidence>
<dbReference type="FunFam" id="2.40.50.360:FF:000001">
    <property type="entry name" value="RuvB-like helicase"/>
    <property type="match status" value="1"/>
</dbReference>
<dbReference type="InterPro" id="IPR042487">
    <property type="entry name" value="RuvBL1/2_DNA/RNA_bd_dom"/>
</dbReference>
<feature type="domain" description="TIP49 P-loop" evidence="14">
    <location>
        <begin position="112"/>
        <end position="241"/>
    </location>
</feature>
<keyword evidence="12 13" id="KW-0539">Nucleus</keyword>
<keyword evidence="3 13" id="KW-0547">Nucleotide-binding</keyword>
<dbReference type="InterPro" id="IPR027238">
    <property type="entry name" value="RuvB-like"/>
</dbReference>
<evidence type="ECO:0000256" key="13">
    <source>
        <dbReference type="RuleBase" id="RU363048"/>
    </source>
</evidence>
<evidence type="ECO:0000256" key="5">
    <source>
        <dbReference type="ARBA" id="ARBA00022801"/>
    </source>
</evidence>
<dbReference type="GO" id="GO:0006325">
    <property type="term" value="P:chromatin organization"/>
    <property type="evidence" value="ECO:0007669"/>
    <property type="project" value="UniProtKB-KW"/>
</dbReference>
<gene>
    <name evidence="15" type="ORF">Clacol_003533</name>
</gene>
<evidence type="ECO:0000256" key="8">
    <source>
        <dbReference type="ARBA" id="ARBA00023015"/>
    </source>
</evidence>
<keyword evidence="11 13" id="KW-0234">DNA repair</keyword>
<dbReference type="GO" id="GO:0005524">
    <property type="term" value="F:ATP binding"/>
    <property type="evidence" value="ECO:0007669"/>
    <property type="project" value="UniProtKB-KW"/>
</dbReference>
<dbReference type="Gene3D" id="3.40.50.300">
    <property type="entry name" value="P-loop containing nucleotide triphosphate hydrolases"/>
    <property type="match status" value="1"/>
</dbReference>
<keyword evidence="9" id="KW-0010">Activator</keyword>
<dbReference type="InterPro" id="IPR027417">
    <property type="entry name" value="P-loop_NTPase"/>
</dbReference>
<name>A0AAV5A8G5_9AGAM</name>
<keyword evidence="16" id="KW-1185">Reference proteome</keyword>
<dbReference type="EC" id="3.6.4.12" evidence="13"/>
<proteinExistence type="inferred from homology"/>
<sequence length="243" mass="26489">MPAAASTTASSGTVTLGRSSRITTHSYLGLTQEGSVVVINGKTFSNWRIQTAKGLGQNQEMQLVLLVKEAAKEACGIVVELIKSRNFSSRASLLASAPGTDKTALALTLSHELLSDVFRRAIGFRIKETKVVYEGELTELTLTETENPLSGYGKTVSHVVVGLKLKTVKGKKQLRLDPSIYKAILEEKIVVGDVVYIEANTGAVKRVGRSDAYASSYDLEPETYVPLPKAKFINEKNWYKTLH</sequence>
<evidence type="ECO:0000256" key="7">
    <source>
        <dbReference type="ARBA" id="ARBA00022840"/>
    </source>
</evidence>
<comment type="subcellular location">
    <subcellularLocation>
        <location evidence="1 13">Nucleus</location>
    </subcellularLocation>
</comment>
<dbReference type="InterPro" id="IPR010339">
    <property type="entry name" value="TIP49_P-loop"/>
</dbReference>
<dbReference type="GO" id="GO:0005634">
    <property type="term" value="C:nucleus"/>
    <property type="evidence" value="ECO:0007669"/>
    <property type="project" value="UniProtKB-SubCell"/>
</dbReference>
<evidence type="ECO:0000259" key="14">
    <source>
        <dbReference type="Pfam" id="PF06068"/>
    </source>
</evidence>
<dbReference type="EMBL" id="BPWL01000004">
    <property type="protein sequence ID" value="GJJ09311.1"/>
    <property type="molecule type" value="Genomic_DNA"/>
</dbReference>
<evidence type="ECO:0000313" key="16">
    <source>
        <dbReference type="Proteomes" id="UP001050691"/>
    </source>
</evidence>
<evidence type="ECO:0000256" key="10">
    <source>
        <dbReference type="ARBA" id="ARBA00023163"/>
    </source>
</evidence>
<dbReference type="Proteomes" id="UP001050691">
    <property type="component" value="Unassembled WGS sequence"/>
</dbReference>
<protein>
    <recommendedName>
        <fullName evidence="13">RuvB-like helicase</fullName>
        <ecNumber evidence="13">3.6.4.12</ecNumber>
    </recommendedName>
</protein>
<organism evidence="15 16">
    <name type="scientific">Clathrus columnatus</name>
    <dbReference type="NCBI Taxonomy" id="1419009"/>
    <lineage>
        <taxon>Eukaryota</taxon>
        <taxon>Fungi</taxon>
        <taxon>Dikarya</taxon>
        <taxon>Basidiomycota</taxon>
        <taxon>Agaricomycotina</taxon>
        <taxon>Agaricomycetes</taxon>
        <taxon>Phallomycetidae</taxon>
        <taxon>Phallales</taxon>
        <taxon>Clathraceae</taxon>
        <taxon>Clathrus</taxon>
    </lineage>
</organism>
<dbReference type="GO" id="GO:0006281">
    <property type="term" value="P:DNA repair"/>
    <property type="evidence" value="ECO:0007669"/>
    <property type="project" value="UniProtKB-KW"/>
</dbReference>
<keyword evidence="7 13" id="KW-0067">ATP-binding</keyword>
<evidence type="ECO:0000256" key="4">
    <source>
        <dbReference type="ARBA" id="ARBA00022763"/>
    </source>
</evidence>
<evidence type="ECO:0000313" key="15">
    <source>
        <dbReference type="EMBL" id="GJJ09311.1"/>
    </source>
</evidence>
<evidence type="ECO:0000256" key="3">
    <source>
        <dbReference type="ARBA" id="ARBA00022741"/>
    </source>
</evidence>
<dbReference type="AlphaFoldDB" id="A0AAV5A8G5"/>
<dbReference type="Pfam" id="PF06068">
    <property type="entry name" value="TIP49"/>
    <property type="match status" value="1"/>
</dbReference>
<keyword evidence="8 13" id="KW-0805">Transcription regulation</keyword>
<keyword evidence="5 13" id="KW-0378">Hydrolase</keyword>